<accession>A0A7S2S8A6</accession>
<sequence length="256" mass="28591">MHFEPTPYAYQGFRPWKDIIPPVHKPGETDASRNKKFAGTLRVPGMRGGTEFETCAKSEMACVEPGDFQVPDRRGIAKNWMEHASNQSRTKKFLATTTYRANFQAPPQTLQRVGEPEWLTASKQTLVEPMARYPVRSSYQKDFGISVDSMKDKPYLHKNGMATTTLDLNEGTAKQTHHIPGYSGTIPVNRRNEDIVRQSDAAEPRKVASELRLYHKHNMTGYTGHNPTHASNDYGVRLSGCSTLTMSGASAVGMML</sequence>
<dbReference type="EMBL" id="HBHJ01018311">
    <property type="protein sequence ID" value="CAD9692425.1"/>
    <property type="molecule type" value="Transcribed_RNA"/>
</dbReference>
<evidence type="ECO:0000313" key="1">
    <source>
        <dbReference type="EMBL" id="CAD9692425.1"/>
    </source>
</evidence>
<reference evidence="1" key="1">
    <citation type="submission" date="2021-01" db="EMBL/GenBank/DDBJ databases">
        <authorList>
            <person name="Corre E."/>
            <person name="Pelletier E."/>
            <person name="Niang G."/>
            <person name="Scheremetjew M."/>
            <person name="Finn R."/>
            <person name="Kale V."/>
            <person name="Holt S."/>
            <person name="Cochrane G."/>
            <person name="Meng A."/>
            <person name="Brown T."/>
            <person name="Cohen L."/>
        </authorList>
    </citation>
    <scope>NUCLEOTIDE SEQUENCE</scope>
    <source>
        <strain evidence="1">CCMP1243</strain>
    </source>
</reference>
<organism evidence="1">
    <name type="scientific">Rhizochromulina marina</name>
    <dbReference type="NCBI Taxonomy" id="1034831"/>
    <lineage>
        <taxon>Eukaryota</taxon>
        <taxon>Sar</taxon>
        <taxon>Stramenopiles</taxon>
        <taxon>Ochrophyta</taxon>
        <taxon>Dictyochophyceae</taxon>
        <taxon>Rhizochromulinales</taxon>
        <taxon>Rhizochromulina</taxon>
    </lineage>
</organism>
<gene>
    <name evidence="1" type="ORF">RMAR1173_LOCUS12121</name>
</gene>
<protein>
    <submittedName>
        <fullName evidence="1">Uncharacterized protein</fullName>
    </submittedName>
</protein>
<proteinExistence type="predicted"/>
<name>A0A7S2S8A6_9STRA</name>
<dbReference type="AlphaFoldDB" id="A0A7S2S8A6"/>